<accession>A0A5A5TJ38</accession>
<protein>
    <submittedName>
        <fullName evidence="1">Uncharacterized protein</fullName>
    </submittedName>
</protein>
<dbReference type="OrthoDB" id="149380at2"/>
<dbReference type="EMBL" id="BIXY01000096">
    <property type="protein sequence ID" value="GCF11136.1"/>
    <property type="molecule type" value="Genomic_DNA"/>
</dbReference>
<dbReference type="Proteomes" id="UP000322530">
    <property type="component" value="Unassembled WGS sequence"/>
</dbReference>
<comment type="caution">
    <text evidence="1">The sequence shown here is derived from an EMBL/GenBank/DDBJ whole genome shotgun (WGS) entry which is preliminary data.</text>
</comment>
<sequence>MFVEPIVECAYGWGQVLRLYPERMEVQGKSYSLSELSNFKPTYRRILGMPSMRLELQFGDKTVIARGIADIALGLKLIGYLHAWSQTAITCTLDEIPAIQKPPAQQLLTERTPRPLVLSPSTAATPQGHFWEYNAHEKPTVSTPSYHGAVDTLQVSRGIVQGENAPASTTLDAVPSWPWTDERHLQHKQRLKLLQAEREIRFYGFAIEALALRLRNEPLPQLSVPVQMIAGECAHYRTEARVNDEPPREGKRVRTRDHGTLILTNLRLIYLGKKRHIILGYEHILQTAQVPGAVVISSEYWERQQFFIMRRPLECAMYLEHILQCFQRTFFPAYLHISGTQQLSWDQKPLEVEPQPQSTRIFH</sequence>
<name>A0A5A5TJ38_9CHLR</name>
<keyword evidence="2" id="KW-1185">Reference proteome</keyword>
<evidence type="ECO:0000313" key="2">
    <source>
        <dbReference type="Proteomes" id="UP000322530"/>
    </source>
</evidence>
<dbReference type="AlphaFoldDB" id="A0A5A5TJ38"/>
<proteinExistence type="predicted"/>
<gene>
    <name evidence="1" type="ORF">KDI_47000</name>
</gene>
<reference evidence="1 2" key="1">
    <citation type="submission" date="2019-01" db="EMBL/GenBank/DDBJ databases">
        <title>Draft genome sequence of Dictyobacter sp. Uno17.</title>
        <authorList>
            <person name="Wang C.M."/>
            <person name="Zheng Y."/>
            <person name="Sakai Y."/>
            <person name="Abe K."/>
            <person name="Yokota A."/>
            <person name="Yabe S."/>
        </authorList>
    </citation>
    <scope>NUCLEOTIDE SEQUENCE [LARGE SCALE GENOMIC DNA]</scope>
    <source>
        <strain evidence="1 2">Uno17</strain>
    </source>
</reference>
<evidence type="ECO:0000313" key="1">
    <source>
        <dbReference type="EMBL" id="GCF11136.1"/>
    </source>
</evidence>
<dbReference type="RefSeq" id="WP_149403981.1">
    <property type="nucleotide sequence ID" value="NZ_BIXY01000096.1"/>
</dbReference>
<organism evidence="1 2">
    <name type="scientific">Dictyobacter arantiisoli</name>
    <dbReference type="NCBI Taxonomy" id="2014874"/>
    <lineage>
        <taxon>Bacteria</taxon>
        <taxon>Bacillati</taxon>
        <taxon>Chloroflexota</taxon>
        <taxon>Ktedonobacteria</taxon>
        <taxon>Ktedonobacterales</taxon>
        <taxon>Dictyobacteraceae</taxon>
        <taxon>Dictyobacter</taxon>
    </lineage>
</organism>